<dbReference type="RefSeq" id="WP_115480826.1">
    <property type="nucleotide sequence ID" value="NZ_QRCT01000012.1"/>
</dbReference>
<evidence type="ECO:0000256" key="1">
    <source>
        <dbReference type="ARBA" id="ARBA00022679"/>
    </source>
</evidence>
<keyword evidence="1 5" id="KW-0808">Transferase</keyword>
<dbReference type="InterPro" id="IPR000182">
    <property type="entry name" value="GNAT_dom"/>
</dbReference>
<dbReference type="PANTHER" id="PTHR43792:SF8">
    <property type="entry name" value="[RIBOSOMAL PROTEIN US5]-ALANINE N-ACETYLTRANSFERASE"/>
    <property type="match status" value="1"/>
</dbReference>
<dbReference type="GO" id="GO:0016747">
    <property type="term" value="F:acyltransferase activity, transferring groups other than amino-acyl groups"/>
    <property type="evidence" value="ECO:0007669"/>
    <property type="project" value="InterPro"/>
</dbReference>
<dbReference type="Proteomes" id="UP000255036">
    <property type="component" value="Unassembled WGS sequence"/>
</dbReference>
<feature type="domain" description="N-acetyltransferase" evidence="4">
    <location>
        <begin position="8"/>
        <end position="172"/>
    </location>
</feature>
<comment type="similarity">
    <text evidence="3">Belongs to the acetyltransferase family. RimJ subfamily.</text>
</comment>
<evidence type="ECO:0000256" key="3">
    <source>
        <dbReference type="ARBA" id="ARBA00038502"/>
    </source>
</evidence>
<dbReference type="InterPro" id="IPR016181">
    <property type="entry name" value="Acyl_CoA_acyltransferase"/>
</dbReference>
<protein>
    <submittedName>
        <fullName evidence="5">N-acetyltransferase</fullName>
    </submittedName>
</protein>
<dbReference type="InterPro" id="IPR051531">
    <property type="entry name" value="N-acetyltransferase"/>
</dbReference>
<dbReference type="EMBL" id="QRCT01000012">
    <property type="protein sequence ID" value="RDU24593.1"/>
    <property type="molecule type" value="Genomic_DNA"/>
</dbReference>
<keyword evidence="6" id="KW-1185">Reference proteome</keyword>
<evidence type="ECO:0000259" key="4">
    <source>
        <dbReference type="PROSITE" id="PS51186"/>
    </source>
</evidence>
<keyword evidence="2" id="KW-0012">Acyltransferase</keyword>
<dbReference type="SUPFAM" id="SSF55729">
    <property type="entry name" value="Acyl-CoA N-acyltransferases (Nat)"/>
    <property type="match status" value="1"/>
</dbReference>
<accession>A0A371AYF8</accession>
<sequence>MIIETERLLIRPFIMDDVFDMHDLFILSDVMQPVGMAPAFKKIEESRERISRWIKKGIHHAIVLKGTDKVIGYIVIKPDSEDDCKDTRELGFAINPKYQHHAYMTETVKAVTEYLRVEGIRFVWACCFKDNLSSKNLIERCGFEFQNSGEYFVETEQHTYQSLEFRMDLQINGNI</sequence>
<gene>
    <name evidence="5" type="ORF">DWV06_03765</name>
</gene>
<name>A0A371AYF8_9FIRM</name>
<reference evidence="5 6" key="1">
    <citation type="submission" date="2018-07" db="EMBL/GenBank/DDBJ databases">
        <title>Anaerosacharophilus polymeroproducens gen. nov. sp. nov., an anaerobic bacterium isolated from salt field.</title>
        <authorList>
            <person name="Kim W."/>
            <person name="Yang S.-H."/>
            <person name="Oh J."/>
            <person name="Lee J.-H."/>
            <person name="Kwon K.K."/>
        </authorList>
    </citation>
    <scope>NUCLEOTIDE SEQUENCE [LARGE SCALE GENOMIC DNA]</scope>
    <source>
        <strain evidence="5 6">MCWD5</strain>
    </source>
</reference>
<comment type="caution">
    <text evidence="5">The sequence shown here is derived from an EMBL/GenBank/DDBJ whole genome shotgun (WGS) entry which is preliminary data.</text>
</comment>
<proteinExistence type="inferred from homology"/>
<dbReference type="PROSITE" id="PS51186">
    <property type="entry name" value="GNAT"/>
    <property type="match status" value="1"/>
</dbReference>
<evidence type="ECO:0000313" key="6">
    <source>
        <dbReference type="Proteomes" id="UP000255036"/>
    </source>
</evidence>
<organism evidence="5 6">
    <name type="scientific">Anaerosacchariphilus polymeriproducens</name>
    <dbReference type="NCBI Taxonomy" id="1812858"/>
    <lineage>
        <taxon>Bacteria</taxon>
        <taxon>Bacillati</taxon>
        <taxon>Bacillota</taxon>
        <taxon>Clostridia</taxon>
        <taxon>Lachnospirales</taxon>
        <taxon>Lachnospiraceae</taxon>
        <taxon>Anaerosacchariphilus</taxon>
    </lineage>
</organism>
<dbReference type="Pfam" id="PF13302">
    <property type="entry name" value="Acetyltransf_3"/>
    <property type="match status" value="1"/>
</dbReference>
<dbReference type="AlphaFoldDB" id="A0A371AYF8"/>
<dbReference type="PANTHER" id="PTHR43792">
    <property type="entry name" value="GNAT FAMILY, PUTATIVE (AFU_ORTHOLOGUE AFUA_3G00765)-RELATED-RELATED"/>
    <property type="match status" value="1"/>
</dbReference>
<dbReference type="OrthoDB" id="9785602at2"/>
<dbReference type="Gene3D" id="3.40.630.30">
    <property type="match status" value="1"/>
</dbReference>
<dbReference type="CDD" id="cd04301">
    <property type="entry name" value="NAT_SF"/>
    <property type="match status" value="1"/>
</dbReference>
<evidence type="ECO:0000313" key="5">
    <source>
        <dbReference type="EMBL" id="RDU24593.1"/>
    </source>
</evidence>
<evidence type="ECO:0000256" key="2">
    <source>
        <dbReference type="ARBA" id="ARBA00023315"/>
    </source>
</evidence>